<evidence type="ECO:0000256" key="1">
    <source>
        <dbReference type="RuleBase" id="RU000487"/>
    </source>
</evidence>
<proteinExistence type="inferred from homology"/>
<dbReference type="CDD" id="cd10169">
    <property type="entry name" value="ASKHA_NBD_actin-like"/>
    <property type="match status" value="1"/>
</dbReference>
<keyword evidence="3" id="KW-1185">Reference proteome</keyword>
<accession>A0AAV9PJA4</accession>
<dbReference type="Pfam" id="PF00022">
    <property type="entry name" value="Actin"/>
    <property type="match status" value="2"/>
</dbReference>
<dbReference type="GeneID" id="89923701"/>
<dbReference type="SUPFAM" id="SSF53067">
    <property type="entry name" value="Actin-like ATPase domain"/>
    <property type="match status" value="2"/>
</dbReference>
<dbReference type="InterPro" id="IPR043129">
    <property type="entry name" value="ATPase_NBD"/>
</dbReference>
<dbReference type="EMBL" id="JAVRRT010000003">
    <property type="protein sequence ID" value="KAK5173673.1"/>
    <property type="molecule type" value="Genomic_DNA"/>
</dbReference>
<evidence type="ECO:0000313" key="3">
    <source>
        <dbReference type="Proteomes" id="UP001337655"/>
    </source>
</evidence>
<dbReference type="RefSeq" id="XP_064662368.1">
    <property type="nucleotide sequence ID" value="XM_064799613.1"/>
</dbReference>
<dbReference type="Gene3D" id="3.30.420.40">
    <property type="match status" value="4"/>
</dbReference>
<dbReference type="Proteomes" id="UP001337655">
    <property type="component" value="Unassembled WGS sequence"/>
</dbReference>
<protein>
    <submittedName>
        <fullName evidence="2">Actin, alpha skeletal muscle</fullName>
    </submittedName>
</protein>
<organism evidence="2 3">
    <name type="scientific">Saxophila tyrrhenica</name>
    <dbReference type="NCBI Taxonomy" id="1690608"/>
    <lineage>
        <taxon>Eukaryota</taxon>
        <taxon>Fungi</taxon>
        <taxon>Dikarya</taxon>
        <taxon>Ascomycota</taxon>
        <taxon>Pezizomycotina</taxon>
        <taxon>Dothideomycetes</taxon>
        <taxon>Dothideomycetidae</taxon>
        <taxon>Mycosphaerellales</taxon>
        <taxon>Extremaceae</taxon>
        <taxon>Saxophila</taxon>
    </lineage>
</organism>
<gene>
    <name evidence="2" type="primary">ACTA1</name>
    <name evidence="2" type="ORF">LTR77_002354</name>
</gene>
<comment type="caution">
    <text evidence="2">The sequence shown here is derived from an EMBL/GenBank/DDBJ whole genome shotgun (WGS) entry which is preliminary data.</text>
</comment>
<dbReference type="PANTHER" id="PTHR11937">
    <property type="entry name" value="ACTIN"/>
    <property type="match status" value="1"/>
</dbReference>
<reference evidence="2 3" key="1">
    <citation type="submission" date="2023-08" db="EMBL/GenBank/DDBJ databases">
        <title>Black Yeasts Isolated from many extreme environments.</title>
        <authorList>
            <person name="Coleine C."/>
            <person name="Stajich J.E."/>
            <person name="Selbmann L."/>
        </authorList>
    </citation>
    <scope>NUCLEOTIDE SEQUENCE [LARGE SCALE GENOMIC DNA]</scope>
    <source>
        <strain evidence="2 3">CCFEE 5935</strain>
    </source>
</reference>
<dbReference type="InterPro" id="IPR004000">
    <property type="entry name" value="Actin"/>
</dbReference>
<name>A0AAV9PJA4_9PEZI</name>
<evidence type="ECO:0000313" key="2">
    <source>
        <dbReference type="EMBL" id="KAK5173673.1"/>
    </source>
</evidence>
<dbReference type="AlphaFoldDB" id="A0AAV9PJA4"/>
<dbReference type="SMART" id="SM00268">
    <property type="entry name" value="ACTIN"/>
    <property type="match status" value="1"/>
</dbReference>
<comment type="similarity">
    <text evidence="1">Belongs to the actin family.</text>
</comment>
<sequence>MVLITELTGTDNSARETKIQYFFDTLNSHAFYLASREVLALFSTNRTTGLVVYFGDSVASVIPVNEGCAVKDAVSSIEVAGGEITDAAGLEGSGVAQAVQNSISGCDVNIKKDLFKNIVLVGNVSSSAMSGFMEEELRKAAQANQKLSVEVPQDPQNAAWRGGSILGEQSSFRNSWVTKAACDEQGAAIVHKKCL</sequence>